<dbReference type="PANTHER" id="PTHR33375:SF1">
    <property type="entry name" value="CHROMOSOME-PARTITIONING PROTEIN PARB-RELATED"/>
    <property type="match status" value="1"/>
</dbReference>
<dbReference type="Gene3D" id="3.90.1530.30">
    <property type="match status" value="1"/>
</dbReference>
<protein>
    <submittedName>
        <fullName evidence="5">ParB/RepB/Spo0J family partition protein</fullName>
    </submittedName>
</protein>
<evidence type="ECO:0000256" key="3">
    <source>
        <dbReference type="ARBA" id="ARBA00023125"/>
    </source>
</evidence>
<proteinExistence type="inferred from homology"/>
<dbReference type="CDD" id="cd16393">
    <property type="entry name" value="SPO0J_N"/>
    <property type="match status" value="1"/>
</dbReference>
<dbReference type="PANTHER" id="PTHR33375">
    <property type="entry name" value="CHROMOSOME-PARTITIONING PROTEIN PARB-RELATED"/>
    <property type="match status" value="1"/>
</dbReference>
<dbReference type="NCBIfam" id="TIGR00180">
    <property type="entry name" value="parB_part"/>
    <property type="match status" value="1"/>
</dbReference>
<dbReference type="Pfam" id="PF23552">
    <property type="entry name" value="ParB_C"/>
    <property type="match status" value="1"/>
</dbReference>
<gene>
    <name evidence="5" type="ORF">C4544_02755</name>
</gene>
<comment type="caution">
    <text evidence="5">The sequence shown here is derived from an EMBL/GenBank/DDBJ whole genome shotgun (WGS) entry which is preliminary data.</text>
</comment>
<dbReference type="EMBL" id="QZJW01000019">
    <property type="protein sequence ID" value="RJO61413.1"/>
    <property type="molecule type" value="Genomic_DNA"/>
</dbReference>
<dbReference type="SUPFAM" id="SSF109709">
    <property type="entry name" value="KorB DNA-binding domain-like"/>
    <property type="match status" value="1"/>
</dbReference>
<dbReference type="InterPro" id="IPR003115">
    <property type="entry name" value="ParB_N"/>
</dbReference>
<evidence type="ECO:0000256" key="2">
    <source>
        <dbReference type="ARBA" id="ARBA00022829"/>
    </source>
</evidence>
<dbReference type="GO" id="GO:0007059">
    <property type="term" value="P:chromosome segregation"/>
    <property type="evidence" value="ECO:0007669"/>
    <property type="project" value="UniProtKB-KW"/>
</dbReference>
<accession>A0A419DE57</accession>
<name>A0A419DE57_9BACT</name>
<dbReference type="SMART" id="SM00470">
    <property type="entry name" value="ParB"/>
    <property type="match status" value="1"/>
</dbReference>
<evidence type="ECO:0000256" key="1">
    <source>
        <dbReference type="ARBA" id="ARBA00006295"/>
    </source>
</evidence>
<reference evidence="5 6" key="1">
    <citation type="journal article" date="2017" name="ISME J.">
        <title>Energy and carbon metabolisms in a deep terrestrial subsurface fluid microbial community.</title>
        <authorList>
            <person name="Momper L."/>
            <person name="Jungbluth S.P."/>
            <person name="Lee M.D."/>
            <person name="Amend J.P."/>
        </authorList>
    </citation>
    <scope>NUCLEOTIDE SEQUENCE [LARGE SCALE GENOMIC DNA]</scope>
    <source>
        <strain evidence="5">SURF_29</strain>
    </source>
</reference>
<keyword evidence="3" id="KW-0238">DNA-binding</keyword>
<dbReference type="InterPro" id="IPR057240">
    <property type="entry name" value="ParB_dimer_C"/>
</dbReference>
<dbReference type="SUPFAM" id="SSF110849">
    <property type="entry name" value="ParB/Sulfiredoxin"/>
    <property type="match status" value="1"/>
</dbReference>
<comment type="similarity">
    <text evidence="1">Belongs to the ParB family.</text>
</comment>
<dbReference type="Gene3D" id="1.10.10.2830">
    <property type="match status" value="1"/>
</dbReference>
<dbReference type="Proteomes" id="UP000285655">
    <property type="component" value="Unassembled WGS sequence"/>
</dbReference>
<dbReference type="Pfam" id="PF17762">
    <property type="entry name" value="HTH_ParB"/>
    <property type="match status" value="1"/>
</dbReference>
<evidence type="ECO:0000313" key="5">
    <source>
        <dbReference type="EMBL" id="RJO61413.1"/>
    </source>
</evidence>
<dbReference type="FunFam" id="1.10.10.2830:FF:000001">
    <property type="entry name" value="Chromosome partitioning protein ParB"/>
    <property type="match status" value="1"/>
</dbReference>
<evidence type="ECO:0000313" key="6">
    <source>
        <dbReference type="Proteomes" id="UP000285655"/>
    </source>
</evidence>
<evidence type="ECO:0000259" key="4">
    <source>
        <dbReference type="SMART" id="SM00470"/>
    </source>
</evidence>
<dbReference type="FunFam" id="3.90.1530.30:FF:000001">
    <property type="entry name" value="Chromosome partitioning protein ParB"/>
    <property type="match status" value="1"/>
</dbReference>
<keyword evidence="2" id="KW-0159">Chromosome partition</keyword>
<feature type="domain" description="ParB-like N-terminal" evidence="4">
    <location>
        <begin position="33"/>
        <end position="122"/>
    </location>
</feature>
<dbReference type="InterPro" id="IPR050336">
    <property type="entry name" value="Chromosome_partition/occlusion"/>
</dbReference>
<dbReference type="InterPro" id="IPR041468">
    <property type="entry name" value="HTH_ParB/Spo0J"/>
</dbReference>
<dbReference type="Pfam" id="PF02195">
    <property type="entry name" value="ParB_N"/>
    <property type="match status" value="1"/>
</dbReference>
<sequence length="287" mass="31813">MSVSKGLGRGLDALIPTDDNLNIKSKSSKETLINVPVNSIEPNSLQPRQTFSDESLADLAESIRENGIIQPLIVVRKGNGFELVAGERRLRAAKVVGLYEVPVIIRDAEKLKKLELALVENVQRDDLNVIEEALAYQKLMQDFSLTQEDVAKKVGKSRSVIANKVRLLSLPVEVKRAINTGQITEGHARALLGLNDKEKILTLCGLIIARKMSVRETEKKVNEILAGGKIKKDKVEADPNTLQLERELRDAIGTKVKIRSKRKGGQVVIDYTDTKDLGRIINLLKKK</sequence>
<dbReference type="AlphaFoldDB" id="A0A419DE57"/>
<dbReference type="InterPro" id="IPR004437">
    <property type="entry name" value="ParB/RepB/Spo0J"/>
</dbReference>
<dbReference type="GO" id="GO:0005694">
    <property type="term" value="C:chromosome"/>
    <property type="evidence" value="ECO:0007669"/>
    <property type="project" value="TreeGrafter"/>
</dbReference>
<dbReference type="GO" id="GO:0003677">
    <property type="term" value="F:DNA binding"/>
    <property type="evidence" value="ECO:0007669"/>
    <property type="project" value="UniProtKB-KW"/>
</dbReference>
<dbReference type="GO" id="GO:0045881">
    <property type="term" value="P:positive regulation of sporulation resulting in formation of a cellular spore"/>
    <property type="evidence" value="ECO:0007669"/>
    <property type="project" value="TreeGrafter"/>
</dbReference>
<organism evidence="5 6">
    <name type="scientific">candidate division WS5 bacterium</name>
    <dbReference type="NCBI Taxonomy" id="2093353"/>
    <lineage>
        <taxon>Bacteria</taxon>
        <taxon>candidate division WS5</taxon>
    </lineage>
</organism>
<dbReference type="InterPro" id="IPR036086">
    <property type="entry name" value="ParB/Sulfiredoxin_sf"/>
</dbReference>